<dbReference type="AlphaFoldDB" id="A0A2N3QMG5"/>
<reference evidence="1 2" key="1">
    <citation type="submission" date="2017-10" db="EMBL/GenBank/DDBJ databases">
        <title>Bifidobacterium genomics.</title>
        <authorList>
            <person name="Lugli G.A."/>
            <person name="Milani C."/>
            <person name="Mancabelli L."/>
        </authorList>
    </citation>
    <scope>NUCLEOTIDE SEQUENCE [LARGE SCALE GENOMIC DNA]</scope>
    <source>
        <strain evidence="1 2">1542B</strain>
    </source>
</reference>
<proteinExistence type="predicted"/>
<gene>
    <name evidence="1" type="ORF">CQR47_0720</name>
</gene>
<accession>A0A2N3QMG5</accession>
<dbReference type="Proteomes" id="UP000233727">
    <property type="component" value="Unassembled WGS sequence"/>
</dbReference>
<sequence length="55" mass="6146">MPFYNNGIRTDDARVEPFSSLQAKVDKADGRLLPRAGDWQESVRDGLRSLPATAR</sequence>
<comment type="caution">
    <text evidence="1">The sequence shown here is derived from an EMBL/GenBank/DDBJ whole genome shotgun (WGS) entry which is preliminary data.</text>
</comment>
<protein>
    <submittedName>
        <fullName evidence="1">Uncharacterized protein</fullName>
    </submittedName>
</protein>
<dbReference type="EMBL" id="PCGY01000011">
    <property type="protein sequence ID" value="PKU92871.1"/>
    <property type="molecule type" value="Genomic_DNA"/>
</dbReference>
<evidence type="ECO:0000313" key="1">
    <source>
        <dbReference type="EMBL" id="PKU92871.1"/>
    </source>
</evidence>
<organism evidence="1 2">
    <name type="scientific">Bifidobacterium thermophilum</name>
    <dbReference type="NCBI Taxonomy" id="33905"/>
    <lineage>
        <taxon>Bacteria</taxon>
        <taxon>Bacillati</taxon>
        <taxon>Actinomycetota</taxon>
        <taxon>Actinomycetes</taxon>
        <taxon>Bifidobacteriales</taxon>
        <taxon>Bifidobacteriaceae</taxon>
        <taxon>Bifidobacterium</taxon>
    </lineage>
</organism>
<evidence type="ECO:0000313" key="2">
    <source>
        <dbReference type="Proteomes" id="UP000233727"/>
    </source>
</evidence>
<name>A0A2N3QMG5_9BIFI</name>